<sequence length="159" mass="16985">MVGDVTQSGDLGLTSPAFEDGEPIPRKYGYDAENVNPPLVVAGVPAGATSLTLVMDDPDAVEPAGEVWLHWLVWNVPADTTSIPEDWTPEAASEGVNDFDERGYGGPAPPDEAHTYRFKLYALDTTLDVPEDASKRDVGRAMGDHVLAQTQLTGTYAPS</sequence>
<comment type="caution">
    <text evidence="2">The sequence shown here is derived from an EMBL/GenBank/DDBJ whole genome shotgun (WGS) entry which is preliminary data.</text>
</comment>
<dbReference type="OrthoDB" id="28720at2157"/>
<dbReference type="InterPro" id="IPR008914">
    <property type="entry name" value="PEBP"/>
</dbReference>
<feature type="region of interest" description="Disordered" evidence="1">
    <location>
        <begin position="82"/>
        <end position="108"/>
    </location>
</feature>
<dbReference type="SUPFAM" id="SSF49777">
    <property type="entry name" value="PEBP-like"/>
    <property type="match status" value="1"/>
</dbReference>
<feature type="region of interest" description="Disordered" evidence="1">
    <location>
        <begin position="1"/>
        <end position="25"/>
    </location>
</feature>
<evidence type="ECO:0000313" key="2">
    <source>
        <dbReference type="EMBL" id="MXR20527.1"/>
    </source>
</evidence>
<evidence type="ECO:0000313" key="3">
    <source>
        <dbReference type="Proteomes" id="UP000471521"/>
    </source>
</evidence>
<proteinExistence type="predicted"/>
<name>A0A6B0SHI4_9EURY</name>
<keyword evidence="3" id="KW-1185">Reference proteome</keyword>
<dbReference type="CDD" id="cd00865">
    <property type="entry name" value="PEBP_bact_arch"/>
    <property type="match status" value="1"/>
</dbReference>
<dbReference type="Proteomes" id="UP000471521">
    <property type="component" value="Unassembled WGS sequence"/>
</dbReference>
<dbReference type="AlphaFoldDB" id="A0A6B0SHI4"/>
<accession>A0A6B0SHI4</accession>
<dbReference type="PANTHER" id="PTHR30289">
    <property type="entry name" value="UNCHARACTERIZED PROTEIN YBCL-RELATED"/>
    <property type="match status" value="1"/>
</dbReference>
<dbReference type="RefSeq" id="WP_159526074.1">
    <property type="nucleotide sequence ID" value="NZ_WUUU01000047.1"/>
</dbReference>
<organism evidence="2 3">
    <name type="scientific">Halobacterium bonnevillei</name>
    <dbReference type="NCBI Taxonomy" id="2692200"/>
    <lineage>
        <taxon>Archaea</taxon>
        <taxon>Methanobacteriati</taxon>
        <taxon>Methanobacteriota</taxon>
        <taxon>Stenosarchaea group</taxon>
        <taxon>Halobacteria</taxon>
        <taxon>Halobacteriales</taxon>
        <taxon>Halobacteriaceae</taxon>
        <taxon>Halobacterium</taxon>
    </lineage>
</organism>
<evidence type="ECO:0000256" key="1">
    <source>
        <dbReference type="SAM" id="MobiDB-lite"/>
    </source>
</evidence>
<dbReference type="Gene3D" id="3.90.280.10">
    <property type="entry name" value="PEBP-like"/>
    <property type="match status" value="1"/>
</dbReference>
<dbReference type="NCBIfam" id="TIGR00481">
    <property type="entry name" value="YbhB/YbcL family Raf kinase inhibitor-like protein"/>
    <property type="match status" value="1"/>
</dbReference>
<protein>
    <submittedName>
        <fullName evidence="2">YbhB/YbcL family Raf kinase inhibitor-like protein</fullName>
    </submittedName>
</protein>
<dbReference type="PANTHER" id="PTHR30289:SF1">
    <property type="entry name" value="PEBP (PHOSPHATIDYLETHANOLAMINE-BINDING PROTEIN) FAMILY PROTEIN"/>
    <property type="match status" value="1"/>
</dbReference>
<dbReference type="InterPro" id="IPR036610">
    <property type="entry name" value="PEBP-like_sf"/>
</dbReference>
<dbReference type="EMBL" id="WUUU01000047">
    <property type="protein sequence ID" value="MXR20527.1"/>
    <property type="molecule type" value="Genomic_DNA"/>
</dbReference>
<dbReference type="Pfam" id="PF01161">
    <property type="entry name" value="PBP"/>
    <property type="match status" value="1"/>
</dbReference>
<gene>
    <name evidence="2" type="ORF">GRX66_07875</name>
</gene>
<dbReference type="InterPro" id="IPR005247">
    <property type="entry name" value="YbhB_YbcL/LppC-like"/>
</dbReference>
<reference evidence="2 3" key="1">
    <citation type="submission" date="2019-12" db="EMBL/GenBank/DDBJ databases">
        <title>Isolation and characterization of three novel carbon monoxide-oxidizing members of Halobacteria from salione crusts and soils.</title>
        <authorList>
            <person name="Myers M.R."/>
            <person name="King G.M."/>
        </authorList>
    </citation>
    <scope>NUCLEOTIDE SEQUENCE [LARGE SCALE GENOMIC DNA]</scope>
    <source>
        <strain evidence="2 3">PCN9</strain>
    </source>
</reference>